<gene>
    <name evidence="2" type="ORF">ABLG96_05755</name>
</gene>
<name>A0AAU8DU59_9ACTN</name>
<feature type="domain" description="Cupin type-2" evidence="1">
    <location>
        <begin position="40"/>
        <end position="86"/>
    </location>
</feature>
<accession>A0AAU8DU59</accession>
<dbReference type="EMBL" id="CP159218">
    <property type="protein sequence ID" value="XCG64821.1"/>
    <property type="molecule type" value="Genomic_DNA"/>
</dbReference>
<dbReference type="InterPro" id="IPR013096">
    <property type="entry name" value="Cupin_2"/>
</dbReference>
<reference evidence="2" key="1">
    <citation type="submission" date="2024-05" db="EMBL/GenBank/DDBJ databases">
        <authorList>
            <person name="Cai S.Y."/>
            <person name="Jin L.M."/>
            <person name="Li H.R."/>
        </authorList>
    </citation>
    <scope>NUCLEOTIDE SEQUENCE</scope>
    <source>
        <strain evidence="2">A5-74</strain>
    </source>
</reference>
<dbReference type="AlphaFoldDB" id="A0AAU8DU59"/>
<proteinExistence type="predicted"/>
<dbReference type="SUPFAM" id="SSF51182">
    <property type="entry name" value="RmlC-like cupins"/>
    <property type="match status" value="1"/>
</dbReference>
<dbReference type="Pfam" id="PF07883">
    <property type="entry name" value="Cupin_2"/>
    <property type="match status" value="1"/>
</dbReference>
<evidence type="ECO:0000313" key="2">
    <source>
        <dbReference type="EMBL" id="XCG64821.1"/>
    </source>
</evidence>
<dbReference type="Gene3D" id="2.60.120.10">
    <property type="entry name" value="Jelly Rolls"/>
    <property type="match status" value="1"/>
</dbReference>
<organism evidence="2">
    <name type="scientific">Nakamurella sp. A5-74</name>
    <dbReference type="NCBI Taxonomy" id="3158264"/>
    <lineage>
        <taxon>Bacteria</taxon>
        <taxon>Bacillati</taxon>
        <taxon>Actinomycetota</taxon>
        <taxon>Actinomycetes</taxon>
        <taxon>Nakamurellales</taxon>
        <taxon>Nakamurellaceae</taxon>
        <taxon>Nakamurella</taxon>
    </lineage>
</organism>
<protein>
    <submittedName>
        <fullName evidence="2">Cupin domain-containing protein</fullName>
    </submittedName>
</protein>
<evidence type="ECO:0000259" key="1">
    <source>
        <dbReference type="Pfam" id="PF07883"/>
    </source>
</evidence>
<dbReference type="RefSeq" id="WP_353650433.1">
    <property type="nucleotide sequence ID" value="NZ_CP159218.1"/>
</dbReference>
<sequence length="123" mass="12476">MTVIAESDSRSFQMHGSTFTSFVAPAGGSTQLCAWRLDVVAGTPGVPHRVSHEEVLLVLGGELLVDLDGVALRAHPGQTVFVPAGSQLAVAGGPGGARAWVTTSVGLTATTGDGSVIAPPWTQ</sequence>
<dbReference type="InterPro" id="IPR014710">
    <property type="entry name" value="RmlC-like_jellyroll"/>
</dbReference>
<dbReference type="InterPro" id="IPR011051">
    <property type="entry name" value="RmlC_Cupin_sf"/>
</dbReference>